<protein>
    <submittedName>
        <fullName evidence="2">Uncharacterized protein</fullName>
    </submittedName>
</protein>
<dbReference type="EMBL" id="JOJR01000394">
    <property type="protein sequence ID" value="RCN38518.1"/>
    <property type="molecule type" value="Genomic_DNA"/>
</dbReference>
<keyword evidence="3" id="KW-1185">Reference proteome</keyword>
<evidence type="ECO:0000313" key="2">
    <source>
        <dbReference type="EMBL" id="RCN38518.1"/>
    </source>
</evidence>
<gene>
    <name evidence="2" type="ORF">ANCCAN_15572</name>
</gene>
<feature type="compositionally biased region" description="Basic and acidic residues" evidence="1">
    <location>
        <begin position="71"/>
        <end position="83"/>
    </location>
</feature>
<organism evidence="2 3">
    <name type="scientific">Ancylostoma caninum</name>
    <name type="common">Dog hookworm</name>
    <dbReference type="NCBI Taxonomy" id="29170"/>
    <lineage>
        <taxon>Eukaryota</taxon>
        <taxon>Metazoa</taxon>
        <taxon>Ecdysozoa</taxon>
        <taxon>Nematoda</taxon>
        <taxon>Chromadorea</taxon>
        <taxon>Rhabditida</taxon>
        <taxon>Rhabditina</taxon>
        <taxon>Rhabditomorpha</taxon>
        <taxon>Strongyloidea</taxon>
        <taxon>Ancylostomatidae</taxon>
        <taxon>Ancylostomatinae</taxon>
        <taxon>Ancylostoma</taxon>
    </lineage>
</organism>
<feature type="compositionally biased region" description="Basic and acidic residues" evidence="1">
    <location>
        <begin position="28"/>
        <end position="64"/>
    </location>
</feature>
<dbReference type="AlphaFoldDB" id="A0A368G4A3"/>
<dbReference type="Proteomes" id="UP000252519">
    <property type="component" value="Unassembled WGS sequence"/>
</dbReference>
<evidence type="ECO:0000313" key="3">
    <source>
        <dbReference type="Proteomes" id="UP000252519"/>
    </source>
</evidence>
<reference evidence="2 3" key="1">
    <citation type="submission" date="2014-10" db="EMBL/GenBank/DDBJ databases">
        <title>Draft genome of the hookworm Ancylostoma caninum.</title>
        <authorList>
            <person name="Mitreva M."/>
        </authorList>
    </citation>
    <scope>NUCLEOTIDE SEQUENCE [LARGE SCALE GENOMIC DNA]</scope>
    <source>
        <strain evidence="2 3">Baltimore</strain>
    </source>
</reference>
<sequence>MSGKEKRKKMKSKLSSRKQGKRSRKKRLTESRDNVNIKTAKELEKQSPDPEKIAEKPTEKREGPDGSEDSDTLKGVESIHDEEAVVNDTQRPNLQTLPT</sequence>
<proteinExistence type="predicted"/>
<feature type="region of interest" description="Disordered" evidence="1">
    <location>
        <begin position="1"/>
        <end position="99"/>
    </location>
</feature>
<feature type="compositionally biased region" description="Polar residues" evidence="1">
    <location>
        <begin position="87"/>
        <end position="99"/>
    </location>
</feature>
<evidence type="ECO:0000256" key="1">
    <source>
        <dbReference type="SAM" id="MobiDB-lite"/>
    </source>
</evidence>
<feature type="compositionally biased region" description="Basic residues" evidence="1">
    <location>
        <begin position="1"/>
        <end position="27"/>
    </location>
</feature>
<comment type="caution">
    <text evidence="2">The sequence shown here is derived from an EMBL/GenBank/DDBJ whole genome shotgun (WGS) entry which is preliminary data.</text>
</comment>
<name>A0A368G4A3_ANCCA</name>
<accession>A0A368G4A3</accession>